<dbReference type="PANTHER" id="PTHR13710">
    <property type="entry name" value="DNA HELICASE RECQ FAMILY MEMBER"/>
    <property type="match status" value="1"/>
</dbReference>
<keyword evidence="5 15" id="KW-0347">Helicase</keyword>
<dbReference type="InterPro" id="IPR001650">
    <property type="entry name" value="Helicase_C-like"/>
</dbReference>
<evidence type="ECO:0000313" key="15">
    <source>
        <dbReference type="EMBL" id="MBR7888433.1"/>
    </source>
</evidence>
<dbReference type="Pfam" id="PF00271">
    <property type="entry name" value="Helicase_C"/>
    <property type="match status" value="1"/>
</dbReference>
<dbReference type="Pfam" id="PF09382">
    <property type="entry name" value="RQC"/>
    <property type="match status" value="1"/>
</dbReference>
<dbReference type="InterPro" id="IPR036390">
    <property type="entry name" value="WH_DNA-bd_sf"/>
</dbReference>
<keyword evidence="7" id="KW-0238">DNA-binding</keyword>
<dbReference type="SMART" id="SM00956">
    <property type="entry name" value="RQC"/>
    <property type="match status" value="1"/>
</dbReference>
<evidence type="ECO:0000256" key="4">
    <source>
        <dbReference type="ARBA" id="ARBA00022801"/>
    </source>
</evidence>
<dbReference type="Pfam" id="PF16124">
    <property type="entry name" value="RecQ_Zn_bind"/>
    <property type="match status" value="1"/>
</dbReference>
<comment type="catalytic activity">
    <reaction evidence="9">
        <text>Couples ATP hydrolysis with the unwinding of duplex DNA by translocating in the 3'-5' direction.</text>
        <dbReference type="EC" id="5.6.2.4"/>
    </reaction>
</comment>
<feature type="domain" description="Helicase C-terminal" evidence="14">
    <location>
        <begin position="213"/>
        <end position="358"/>
    </location>
</feature>
<evidence type="ECO:0000256" key="3">
    <source>
        <dbReference type="ARBA" id="ARBA00022741"/>
    </source>
</evidence>
<dbReference type="SUPFAM" id="SSF46785">
    <property type="entry name" value="Winged helix' DNA-binding domain"/>
    <property type="match status" value="1"/>
</dbReference>
<protein>
    <recommendedName>
        <fullName evidence="11">ATP-dependent DNA helicase RecQ</fullName>
        <ecNumber evidence="10">5.6.2.4</ecNumber>
    </recommendedName>
    <alternativeName>
        <fullName evidence="12">DNA 3'-5' helicase RecQ</fullName>
    </alternativeName>
</protein>
<comment type="similarity">
    <text evidence="1">Belongs to the helicase family. RecQ subfamily.</text>
</comment>
<dbReference type="Gene3D" id="3.40.50.300">
    <property type="entry name" value="P-loop containing nucleotide triphosphate hydrolases"/>
    <property type="match status" value="2"/>
</dbReference>
<dbReference type="PROSITE" id="PS51192">
    <property type="entry name" value="HELICASE_ATP_BIND_1"/>
    <property type="match status" value="1"/>
</dbReference>
<dbReference type="InterPro" id="IPR018982">
    <property type="entry name" value="RQC_domain"/>
</dbReference>
<dbReference type="InterPro" id="IPR036388">
    <property type="entry name" value="WH-like_DNA-bd_sf"/>
</dbReference>
<gene>
    <name evidence="15" type="ORF">J9B83_05705</name>
</gene>
<evidence type="ECO:0000256" key="9">
    <source>
        <dbReference type="ARBA" id="ARBA00034617"/>
    </source>
</evidence>
<dbReference type="InterPro" id="IPR011545">
    <property type="entry name" value="DEAD/DEAH_box_helicase_dom"/>
</dbReference>
<organism evidence="15 16">
    <name type="scientific">Marinomonas vulgaris</name>
    <dbReference type="NCBI Taxonomy" id="2823372"/>
    <lineage>
        <taxon>Bacteria</taxon>
        <taxon>Pseudomonadati</taxon>
        <taxon>Pseudomonadota</taxon>
        <taxon>Gammaproteobacteria</taxon>
        <taxon>Oceanospirillales</taxon>
        <taxon>Oceanospirillaceae</taxon>
        <taxon>Marinomonas</taxon>
    </lineage>
</organism>
<evidence type="ECO:0000256" key="8">
    <source>
        <dbReference type="ARBA" id="ARBA00023235"/>
    </source>
</evidence>
<keyword evidence="6" id="KW-0067">ATP-binding</keyword>
<reference evidence="15 16" key="1">
    <citation type="submission" date="2021-04" db="EMBL/GenBank/DDBJ databases">
        <authorList>
            <person name="Sun C."/>
        </authorList>
    </citation>
    <scope>NUCLEOTIDE SEQUENCE [LARGE SCALE GENOMIC DNA]</scope>
    <source>
        <strain evidence="15 16">A79</strain>
    </source>
</reference>
<evidence type="ECO:0000256" key="12">
    <source>
        <dbReference type="ARBA" id="ARBA00044550"/>
    </source>
</evidence>
<evidence type="ECO:0000259" key="13">
    <source>
        <dbReference type="PROSITE" id="PS51192"/>
    </source>
</evidence>
<keyword evidence="3" id="KW-0547">Nucleotide-binding</keyword>
<sequence length="587" mass="65656">MNIKTQTLSRFGYSDFRPLQEEAIDALVAGQDVLLAAPTGGGKSLVYQAAGLMRTGVAVIVSPLLSLMHQQVEELNTKGIRAKFLNSTLNLDQQDDLAWALHSDHIDLLYLSPEKLTQPSVIRFLQGMDIALFAIDEAHCIAQWGGFFRPEYSQLGQLRETFPLVPIIALTGTVDQNTVDTIQSSLKLSSCLVLRSSFDRANIYLHIAQKRKAKQQILYFLHHEVAGQTGIIYCRSRKKTEELSCWLNGLGFPSVCYHAALSDEEKQHSHATFVSQRGSIMVATTAYGMGIDIEHVRFVVHMDLPNSPEAYFQEVGRAGRDGQAAKALLLYGLQDMLQARQLATSQPQSAVKEARHLGDLFRVLEKRGCRRHNLLSHFNERVSDCGNCDRCQSNQSEQNVTIASQKLLSLIYYTKGVQPFSVLIQILLGKKSKPVKEIKGESLALFGKGKELGESQWKSVVRHLIAFEYITIGHSTLFTVQLNETSRAILRGEKQVIIAAEHYYPRLEEDQLAVDSVHWHKILAWKYTARPLSISESQLRMICLHKPTNVAGLSRITGLPKESIADFAEDLLALLHPKNLFEEKAAV</sequence>
<evidence type="ECO:0000256" key="6">
    <source>
        <dbReference type="ARBA" id="ARBA00022840"/>
    </source>
</evidence>
<dbReference type="Gene3D" id="1.10.10.10">
    <property type="entry name" value="Winged helix-like DNA-binding domain superfamily/Winged helix DNA-binding domain"/>
    <property type="match status" value="1"/>
</dbReference>
<dbReference type="InterPro" id="IPR014001">
    <property type="entry name" value="Helicase_ATP-bd"/>
</dbReference>
<dbReference type="SMART" id="SM00487">
    <property type="entry name" value="DEXDc"/>
    <property type="match status" value="1"/>
</dbReference>
<evidence type="ECO:0000256" key="1">
    <source>
        <dbReference type="ARBA" id="ARBA00005446"/>
    </source>
</evidence>
<dbReference type="InterPro" id="IPR004589">
    <property type="entry name" value="DNA_helicase_ATP-dep_RecQ"/>
</dbReference>
<dbReference type="CDD" id="cd17920">
    <property type="entry name" value="DEXHc_RecQ"/>
    <property type="match status" value="1"/>
</dbReference>
<evidence type="ECO:0000256" key="11">
    <source>
        <dbReference type="ARBA" id="ARBA00044535"/>
    </source>
</evidence>
<name>A0ABS5H9S7_9GAMM</name>
<dbReference type="RefSeq" id="WP_211535782.1">
    <property type="nucleotide sequence ID" value="NZ_JAGSSV010000005.1"/>
</dbReference>
<dbReference type="PANTHER" id="PTHR13710:SF105">
    <property type="entry name" value="ATP-DEPENDENT DNA HELICASE Q1"/>
    <property type="match status" value="1"/>
</dbReference>
<dbReference type="Proteomes" id="UP000679722">
    <property type="component" value="Unassembled WGS sequence"/>
</dbReference>
<dbReference type="EC" id="5.6.2.4" evidence="10"/>
<dbReference type="SUPFAM" id="SSF52540">
    <property type="entry name" value="P-loop containing nucleoside triphosphate hydrolases"/>
    <property type="match status" value="1"/>
</dbReference>
<evidence type="ECO:0000256" key="2">
    <source>
        <dbReference type="ARBA" id="ARBA00022723"/>
    </source>
</evidence>
<proteinExistence type="inferred from homology"/>
<dbReference type="GO" id="GO:0016787">
    <property type="term" value="F:hydrolase activity"/>
    <property type="evidence" value="ECO:0007669"/>
    <property type="project" value="UniProtKB-KW"/>
</dbReference>
<keyword evidence="16" id="KW-1185">Reference proteome</keyword>
<evidence type="ECO:0000259" key="14">
    <source>
        <dbReference type="PROSITE" id="PS51194"/>
    </source>
</evidence>
<dbReference type="GO" id="GO:0003678">
    <property type="term" value="F:DNA helicase activity"/>
    <property type="evidence" value="ECO:0007669"/>
    <property type="project" value="UniProtKB-EC"/>
</dbReference>
<accession>A0ABS5H9S7</accession>
<feature type="domain" description="Helicase ATP-binding" evidence="13">
    <location>
        <begin position="24"/>
        <end position="192"/>
    </location>
</feature>
<dbReference type="NCBIfam" id="TIGR00614">
    <property type="entry name" value="recQ_fam"/>
    <property type="match status" value="1"/>
</dbReference>
<dbReference type="SMART" id="SM00490">
    <property type="entry name" value="HELICc"/>
    <property type="match status" value="1"/>
</dbReference>
<dbReference type="InterPro" id="IPR032284">
    <property type="entry name" value="RecQ_Zn-bd"/>
</dbReference>
<evidence type="ECO:0000313" key="16">
    <source>
        <dbReference type="Proteomes" id="UP000679722"/>
    </source>
</evidence>
<evidence type="ECO:0000256" key="10">
    <source>
        <dbReference type="ARBA" id="ARBA00034808"/>
    </source>
</evidence>
<keyword evidence="4 15" id="KW-0378">Hydrolase</keyword>
<evidence type="ECO:0000256" key="5">
    <source>
        <dbReference type="ARBA" id="ARBA00022806"/>
    </source>
</evidence>
<reference evidence="16" key="2">
    <citation type="submission" date="2023-07" db="EMBL/GenBank/DDBJ databases">
        <title>Marinomonas vulgaris A79, complete genome.</title>
        <authorList>
            <person name="Ying J.-J."/>
        </authorList>
    </citation>
    <scope>NUCLEOTIDE SEQUENCE [LARGE SCALE GENOMIC DNA]</scope>
    <source>
        <strain evidence="16">A79</strain>
    </source>
</reference>
<comment type="caution">
    <text evidence="15">The sequence shown here is derived from an EMBL/GenBank/DDBJ whole genome shotgun (WGS) entry which is preliminary data.</text>
</comment>
<evidence type="ECO:0000256" key="7">
    <source>
        <dbReference type="ARBA" id="ARBA00023125"/>
    </source>
</evidence>
<dbReference type="InterPro" id="IPR027417">
    <property type="entry name" value="P-loop_NTPase"/>
</dbReference>
<dbReference type="PROSITE" id="PS51194">
    <property type="entry name" value="HELICASE_CTER"/>
    <property type="match status" value="1"/>
</dbReference>
<dbReference type="EMBL" id="JAGSSV010000005">
    <property type="protein sequence ID" value="MBR7888433.1"/>
    <property type="molecule type" value="Genomic_DNA"/>
</dbReference>
<keyword evidence="2" id="KW-0479">Metal-binding</keyword>
<dbReference type="Pfam" id="PF00270">
    <property type="entry name" value="DEAD"/>
    <property type="match status" value="1"/>
</dbReference>
<keyword evidence="8" id="KW-0413">Isomerase</keyword>